<dbReference type="InterPro" id="IPR051013">
    <property type="entry name" value="MBL_superfamily_lactonases"/>
</dbReference>
<dbReference type="AlphaFoldDB" id="A0A1H7M777"/>
<dbReference type="Pfam" id="PF00753">
    <property type="entry name" value="Lactamase_B"/>
    <property type="match status" value="1"/>
</dbReference>
<keyword evidence="3" id="KW-0378">Hydrolase</keyword>
<evidence type="ECO:0000256" key="2">
    <source>
        <dbReference type="ARBA" id="ARBA00022723"/>
    </source>
</evidence>
<reference evidence="6 7" key="1">
    <citation type="submission" date="2016-10" db="EMBL/GenBank/DDBJ databases">
        <authorList>
            <person name="de Groot N.N."/>
        </authorList>
    </citation>
    <scope>NUCLEOTIDE SEQUENCE [LARGE SCALE GENOMIC DNA]</scope>
    <source>
        <strain evidence="6 7">DSM 43357</strain>
    </source>
</reference>
<dbReference type="SMART" id="SM00849">
    <property type="entry name" value="Lactamase_B"/>
    <property type="match status" value="1"/>
</dbReference>
<dbReference type="GO" id="GO:0016787">
    <property type="term" value="F:hydrolase activity"/>
    <property type="evidence" value="ECO:0007669"/>
    <property type="project" value="UniProtKB-KW"/>
</dbReference>
<evidence type="ECO:0000313" key="7">
    <source>
        <dbReference type="Proteomes" id="UP000198953"/>
    </source>
</evidence>
<dbReference type="Proteomes" id="UP000198953">
    <property type="component" value="Unassembled WGS sequence"/>
</dbReference>
<evidence type="ECO:0000256" key="3">
    <source>
        <dbReference type="ARBA" id="ARBA00022801"/>
    </source>
</evidence>
<comment type="similarity">
    <text evidence="1">Belongs to the metallo-beta-lactamase superfamily.</text>
</comment>
<evidence type="ECO:0000256" key="1">
    <source>
        <dbReference type="ARBA" id="ARBA00007749"/>
    </source>
</evidence>
<evidence type="ECO:0000313" key="6">
    <source>
        <dbReference type="EMBL" id="SEL07054.1"/>
    </source>
</evidence>
<protein>
    <submittedName>
        <fullName evidence="6">Metallo-beta-lactamase superfamily protein</fullName>
    </submittedName>
</protein>
<dbReference type="PANTHER" id="PTHR42978:SF3">
    <property type="entry name" value="BLR3078 PROTEIN"/>
    <property type="match status" value="1"/>
</dbReference>
<dbReference type="OrthoDB" id="3196337at2"/>
<gene>
    <name evidence="6" type="ORF">SAMN05660976_01791</name>
</gene>
<dbReference type="InterPro" id="IPR036866">
    <property type="entry name" value="RibonucZ/Hydroxyglut_hydro"/>
</dbReference>
<dbReference type="Gene3D" id="3.60.15.10">
    <property type="entry name" value="Ribonuclease Z/Hydroxyacylglutathione hydrolase-like"/>
    <property type="match status" value="1"/>
</dbReference>
<keyword evidence="7" id="KW-1185">Reference proteome</keyword>
<dbReference type="CDD" id="cd07742">
    <property type="entry name" value="metallo-hydrolase-like_MBL-fold"/>
    <property type="match status" value="1"/>
</dbReference>
<dbReference type="PANTHER" id="PTHR42978">
    <property type="entry name" value="QUORUM-QUENCHING LACTONASE YTNP-RELATED-RELATED"/>
    <property type="match status" value="1"/>
</dbReference>
<proteinExistence type="inferred from homology"/>
<dbReference type="GO" id="GO:0046872">
    <property type="term" value="F:metal ion binding"/>
    <property type="evidence" value="ECO:0007669"/>
    <property type="project" value="UniProtKB-KW"/>
</dbReference>
<keyword evidence="2" id="KW-0479">Metal-binding</keyword>
<feature type="domain" description="Metallo-beta-lactamase" evidence="5">
    <location>
        <begin position="27"/>
        <end position="258"/>
    </location>
</feature>
<dbReference type="EMBL" id="FOBF01000003">
    <property type="protein sequence ID" value="SEL07054.1"/>
    <property type="molecule type" value="Genomic_DNA"/>
</dbReference>
<organism evidence="6 7">
    <name type="scientific">Nonomuraea pusilla</name>
    <dbReference type="NCBI Taxonomy" id="46177"/>
    <lineage>
        <taxon>Bacteria</taxon>
        <taxon>Bacillati</taxon>
        <taxon>Actinomycetota</taxon>
        <taxon>Actinomycetes</taxon>
        <taxon>Streptosporangiales</taxon>
        <taxon>Streptosporangiaceae</taxon>
        <taxon>Nonomuraea</taxon>
    </lineage>
</organism>
<dbReference type="InterPro" id="IPR001279">
    <property type="entry name" value="Metallo-B-lactamas"/>
</dbReference>
<sequence length="268" mass="29608">MKVHHLNVGSLRKIEPTYGPLAPLPIVCHALLVETDDAGLVLVEAGLGLDDVRRPGESLAADWVALAEPLLDPDETAVRQIVRLGYDPADVHDIVVTHLDVDHSGGLPDFPHARVHVFEAERRAALAEAPSRRYRPAHWAHDPHWITYGGDGGRDWFGFPGARPLEGLPPEILLVPLGGHSAGHAGVAVRHDDRWLLHAGDAYFYHRELDDDTPHGHPLMDVVQHESEVDRAARVATQARLRALVREHGDEVTVVSAHDPWELDRLRP</sequence>
<accession>A0A1H7M777</accession>
<keyword evidence="4" id="KW-0862">Zinc</keyword>
<dbReference type="STRING" id="46177.SAMN05660976_01791"/>
<name>A0A1H7M777_9ACTN</name>
<dbReference type="SUPFAM" id="SSF56281">
    <property type="entry name" value="Metallo-hydrolase/oxidoreductase"/>
    <property type="match status" value="1"/>
</dbReference>
<evidence type="ECO:0000256" key="4">
    <source>
        <dbReference type="ARBA" id="ARBA00022833"/>
    </source>
</evidence>
<dbReference type="RefSeq" id="WP_091099482.1">
    <property type="nucleotide sequence ID" value="NZ_FOBF01000003.1"/>
</dbReference>
<evidence type="ECO:0000259" key="5">
    <source>
        <dbReference type="SMART" id="SM00849"/>
    </source>
</evidence>